<evidence type="ECO:0000313" key="2">
    <source>
        <dbReference type="Proteomes" id="UP001233172"/>
    </source>
</evidence>
<sequence>TYLNPWWTASFGDYNNEDCGSLENITITASTTAVRIEDSGTYMCTMNVHNSNGSFFMQIFTINETLTVL</sequence>
<keyword evidence="2" id="KW-1185">Reference proteome</keyword>
<feature type="non-terminal residue" evidence="1">
    <location>
        <position position="69"/>
    </location>
</feature>
<dbReference type="AlphaFoldDB" id="A0AAD8C7A8"/>
<protein>
    <submittedName>
        <fullName evidence="1">Uncharacterized protein</fullName>
    </submittedName>
</protein>
<dbReference type="Proteomes" id="UP001233172">
    <property type="component" value="Unassembled WGS sequence"/>
</dbReference>
<dbReference type="EMBL" id="JASAOG010000006">
    <property type="protein sequence ID" value="KAK0067781.1"/>
    <property type="molecule type" value="Genomic_DNA"/>
</dbReference>
<name>A0AAD8C7A8_BIOPF</name>
<accession>A0AAD8C7A8</accession>
<comment type="caution">
    <text evidence="1">The sequence shown here is derived from an EMBL/GenBank/DDBJ whole genome shotgun (WGS) entry which is preliminary data.</text>
</comment>
<gene>
    <name evidence="1" type="ORF">Bpfe_002622</name>
</gene>
<evidence type="ECO:0000313" key="1">
    <source>
        <dbReference type="EMBL" id="KAK0067781.1"/>
    </source>
</evidence>
<reference evidence="1" key="1">
    <citation type="journal article" date="2023" name="PLoS Negl. Trop. Dis.">
        <title>A genome sequence for Biomphalaria pfeifferi, the major vector snail for the human-infecting parasite Schistosoma mansoni.</title>
        <authorList>
            <person name="Bu L."/>
            <person name="Lu L."/>
            <person name="Laidemitt M.R."/>
            <person name="Zhang S.M."/>
            <person name="Mutuku M."/>
            <person name="Mkoji G."/>
            <person name="Steinauer M."/>
            <person name="Loker E.S."/>
        </authorList>
    </citation>
    <scope>NUCLEOTIDE SEQUENCE</scope>
    <source>
        <strain evidence="1">KasaAsao</strain>
    </source>
</reference>
<reference evidence="1" key="2">
    <citation type="submission" date="2023-04" db="EMBL/GenBank/DDBJ databases">
        <authorList>
            <person name="Bu L."/>
            <person name="Lu L."/>
            <person name="Laidemitt M.R."/>
            <person name="Zhang S.M."/>
            <person name="Mutuku M."/>
            <person name="Mkoji G."/>
            <person name="Steinauer M."/>
            <person name="Loker E.S."/>
        </authorList>
    </citation>
    <scope>NUCLEOTIDE SEQUENCE</scope>
    <source>
        <strain evidence="1">KasaAsao</strain>
        <tissue evidence="1">Whole Snail</tissue>
    </source>
</reference>
<organism evidence="1 2">
    <name type="scientific">Biomphalaria pfeifferi</name>
    <name type="common">Bloodfluke planorb</name>
    <name type="synonym">Freshwater snail</name>
    <dbReference type="NCBI Taxonomy" id="112525"/>
    <lineage>
        <taxon>Eukaryota</taxon>
        <taxon>Metazoa</taxon>
        <taxon>Spiralia</taxon>
        <taxon>Lophotrochozoa</taxon>
        <taxon>Mollusca</taxon>
        <taxon>Gastropoda</taxon>
        <taxon>Heterobranchia</taxon>
        <taxon>Euthyneura</taxon>
        <taxon>Panpulmonata</taxon>
        <taxon>Hygrophila</taxon>
        <taxon>Lymnaeoidea</taxon>
        <taxon>Planorbidae</taxon>
        <taxon>Biomphalaria</taxon>
    </lineage>
</organism>
<proteinExistence type="predicted"/>
<feature type="non-terminal residue" evidence="1">
    <location>
        <position position="1"/>
    </location>
</feature>